<dbReference type="AlphaFoldDB" id="A0AAF0CGJ4"/>
<dbReference type="Gene3D" id="1.10.1380.10">
    <property type="entry name" value="Neutral endopeptidase , domain2"/>
    <property type="match status" value="1"/>
</dbReference>
<dbReference type="GO" id="GO:0046872">
    <property type="term" value="F:metal ion binding"/>
    <property type="evidence" value="ECO:0007669"/>
    <property type="project" value="UniProtKB-KW"/>
</dbReference>
<dbReference type="InterPro" id="IPR000718">
    <property type="entry name" value="Peptidase_M13"/>
</dbReference>
<reference evidence="11" key="1">
    <citation type="submission" date="2023-02" db="EMBL/GenBank/DDBJ databases">
        <title>Genome sequence of Hyphococcus flavus.</title>
        <authorList>
            <person name="Rong J.-C."/>
            <person name="Zhao Q."/>
            <person name="Yi M."/>
            <person name="Wu J.-Y."/>
        </authorList>
    </citation>
    <scope>NUCLEOTIDE SEQUENCE</scope>
    <source>
        <strain evidence="11">MCCC 1K03223</strain>
    </source>
</reference>
<dbReference type="Pfam" id="PF01431">
    <property type="entry name" value="Peptidase_M13"/>
    <property type="match status" value="1"/>
</dbReference>
<organism evidence="11 12">
    <name type="scientific">Hyphococcus flavus</name>
    <dbReference type="NCBI Taxonomy" id="1866326"/>
    <lineage>
        <taxon>Bacteria</taxon>
        <taxon>Pseudomonadati</taxon>
        <taxon>Pseudomonadota</taxon>
        <taxon>Alphaproteobacteria</taxon>
        <taxon>Parvularculales</taxon>
        <taxon>Parvularculaceae</taxon>
        <taxon>Hyphococcus</taxon>
    </lineage>
</organism>
<feature type="domain" description="Peptidase M13 N-terminal" evidence="10">
    <location>
        <begin position="59"/>
        <end position="432"/>
    </location>
</feature>
<evidence type="ECO:0000256" key="5">
    <source>
        <dbReference type="ARBA" id="ARBA00022801"/>
    </source>
</evidence>
<dbReference type="GO" id="GO:0005886">
    <property type="term" value="C:plasma membrane"/>
    <property type="evidence" value="ECO:0007669"/>
    <property type="project" value="TreeGrafter"/>
</dbReference>
<dbReference type="InterPro" id="IPR018497">
    <property type="entry name" value="Peptidase_M13_C"/>
</dbReference>
<accession>A0AAF0CGJ4</accession>
<keyword evidence="6" id="KW-0862">Zinc</keyword>
<protein>
    <submittedName>
        <fullName evidence="11">M13 family metallopeptidase</fullName>
    </submittedName>
</protein>
<dbReference type="RefSeq" id="WP_274492563.1">
    <property type="nucleotide sequence ID" value="NZ_CP118166.1"/>
</dbReference>
<dbReference type="PANTHER" id="PTHR11733">
    <property type="entry name" value="ZINC METALLOPROTEASE FAMILY M13 NEPRILYSIN-RELATED"/>
    <property type="match status" value="1"/>
</dbReference>
<keyword evidence="4" id="KW-0479">Metal-binding</keyword>
<dbReference type="InterPro" id="IPR008753">
    <property type="entry name" value="Peptidase_M13_N"/>
</dbReference>
<evidence type="ECO:0000259" key="9">
    <source>
        <dbReference type="Pfam" id="PF01431"/>
    </source>
</evidence>
<keyword evidence="7" id="KW-0482">Metalloprotease</keyword>
<feature type="chain" id="PRO_5042040328" evidence="8">
    <location>
        <begin position="24"/>
        <end position="692"/>
    </location>
</feature>
<evidence type="ECO:0000256" key="8">
    <source>
        <dbReference type="SAM" id="SignalP"/>
    </source>
</evidence>
<keyword evidence="3" id="KW-0645">Protease</keyword>
<evidence type="ECO:0000313" key="12">
    <source>
        <dbReference type="Proteomes" id="UP001214043"/>
    </source>
</evidence>
<dbReference type="InterPro" id="IPR042089">
    <property type="entry name" value="Peptidase_M13_dom_2"/>
</dbReference>
<dbReference type="GO" id="GO:0016485">
    <property type="term" value="P:protein processing"/>
    <property type="evidence" value="ECO:0007669"/>
    <property type="project" value="TreeGrafter"/>
</dbReference>
<feature type="signal peptide" evidence="8">
    <location>
        <begin position="1"/>
        <end position="23"/>
    </location>
</feature>
<dbReference type="SUPFAM" id="SSF55486">
    <property type="entry name" value="Metalloproteases ('zincins'), catalytic domain"/>
    <property type="match status" value="1"/>
</dbReference>
<evidence type="ECO:0000259" key="10">
    <source>
        <dbReference type="Pfam" id="PF05649"/>
    </source>
</evidence>
<gene>
    <name evidence="11" type="ORF">PUV54_12365</name>
</gene>
<evidence type="ECO:0000313" key="11">
    <source>
        <dbReference type="EMBL" id="WDI30747.1"/>
    </source>
</evidence>
<keyword evidence="5" id="KW-0378">Hydrolase</keyword>
<dbReference type="PRINTS" id="PR00786">
    <property type="entry name" value="NEPRILYSIN"/>
</dbReference>
<proteinExistence type="inferred from homology"/>
<evidence type="ECO:0000256" key="1">
    <source>
        <dbReference type="ARBA" id="ARBA00001947"/>
    </source>
</evidence>
<name>A0AAF0CGJ4_9PROT</name>
<dbReference type="Pfam" id="PF05649">
    <property type="entry name" value="Peptidase_M13_N"/>
    <property type="match status" value="1"/>
</dbReference>
<comment type="cofactor">
    <cofactor evidence="1">
        <name>Zn(2+)</name>
        <dbReference type="ChEBI" id="CHEBI:29105"/>
    </cofactor>
</comment>
<evidence type="ECO:0000256" key="7">
    <source>
        <dbReference type="ARBA" id="ARBA00023049"/>
    </source>
</evidence>
<dbReference type="GO" id="GO:0004222">
    <property type="term" value="F:metalloendopeptidase activity"/>
    <property type="evidence" value="ECO:0007669"/>
    <property type="project" value="InterPro"/>
</dbReference>
<dbReference type="InterPro" id="IPR024079">
    <property type="entry name" value="MetalloPept_cat_dom_sf"/>
</dbReference>
<dbReference type="KEGG" id="hfl:PUV54_12365"/>
<evidence type="ECO:0000256" key="3">
    <source>
        <dbReference type="ARBA" id="ARBA00022670"/>
    </source>
</evidence>
<comment type="similarity">
    <text evidence="2">Belongs to the peptidase M13 family.</text>
</comment>
<dbReference type="PROSITE" id="PS51257">
    <property type="entry name" value="PROKAR_LIPOPROTEIN"/>
    <property type="match status" value="1"/>
</dbReference>
<dbReference type="PANTHER" id="PTHR11733:SF167">
    <property type="entry name" value="FI17812P1-RELATED"/>
    <property type="match status" value="1"/>
</dbReference>
<dbReference type="EMBL" id="CP118166">
    <property type="protein sequence ID" value="WDI30747.1"/>
    <property type="molecule type" value="Genomic_DNA"/>
</dbReference>
<keyword evidence="8" id="KW-0732">Signal</keyword>
<evidence type="ECO:0000256" key="6">
    <source>
        <dbReference type="ARBA" id="ARBA00022833"/>
    </source>
</evidence>
<keyword evidence="12" id="KW-1185">Reference proteome</keyword>
<dbReference type="CDD" id="cd08662">
    <property type="entry name" value="M13"/>
    <property type="match status" value="1"/>
</dbReference>
<evidence type="ECO:0000256" key="2">
    <source>
        <dbReference type="ARBA" id="ARBA00007357"/>
    </source>
</evidence>
<feature type="domain" description="Peptidase M13 C-terminal" evidence="9">
    <location>
        <begin position="485"/>
        <end position="689"/>
    </location>
</feature>
<dbReference type="PROSITE" id="PS51885">
    <property type="entry name" value="NEPRILYSIN"/>
    <property type="match status" value="1"/>
</dbReference>
<dbReference type="Proteomes" id="UP001214043">
    <property type="component" value="Chromosome"/>
</dbReference>
<sequence length="692" mass="77544">MKLKLICSVAAAALAACAMSACSQQEASQTEQGAQPGSQSAQLGDWGVELDQRDTSVEPGDDFNAYANGTWLKETEIPGDLARYGMFDQLRLDAEADIRAIVEELADKNSEQGSLEQKVGDFYASWMNVDRLDELGTVPLQSHLDAIYGIDTDEALMQAYASLHGDAPFGVGIIPDPADTTKYIAFVGQSGLGMPDRDYYLNEEDRFVEYREAYDDYVTSVFTLAGLDNPADRADAVIALETELASVHWSQQDSRDIQKIYNPMSQEQLSALAPEFDWPIILSEAGLSDVPTFVVAQTTAIDRAAEIFANTGLDTIKDYLAFHFINAQTQNLSTDFDDASFEFFGKTLQGTEEKRERWKRGVQQINAGLGEAVGQIYVERHFPPSYKAEMEQLVSNLTSALEVRLQENEWMDDETREQALLKLSTFEPRIGYTEIWTDYSPLEISKDSLLENALAITAFQWQEQLNRLGGPVDREIWPYPPQTVNASYNPLLNQITFPAGILQPPFFDPYADPAVNYGAIGAVIGHEIGHGFDDQGRRFDELGRIRDWWTDTANNRFQERADKLGAQYDSYEPIEGLNVNGTLTMGENIGDLGGLQMGYAAYHRYLDECCGGEAPVIDGLTGDQRFFLGWAQIWRAKMREDELRRRVLTDPHSPPQYRINGIVRNHDAWYEAFGVTEDDALYLPPEERVGIW</sequence>
<evidence type="ECO:0000256" key="4">
    <source>
        <dbReference type="ARBA" id="ARBA00022723"/>
    </source>
</evidence>
<dbReference type="Gene3D" id="3.40.390.10">
    <property type="entry name" value="Collagenase (Catalytic Domain)"/>
    <property type="match status" value="1"/>
</dbReference>